<dbReference type="Pfam" id="PF17764">
    <property type="entry name" value="PriA_3primeBD"/>
    <property type="match status" value="1"/>
</dbReference>
<dbReference type="Proteomes" id="UP000012329">
    <property type="component" value="Unassembled WGS sequence"/>
</dbReference>
<dbReference type="EMBL" id="AFJL02000213">
    <property type="protein sequence ID" value="EMY02997.1"/>
    <property type="molecule type" value="Genomic_DNA"/>
</dbReference>
<comment type="caution">
    <text evidence="2">The sequence shown here is derived from an EMBL/GenBank/DDBJ whole genome shotgun (WGS) entry which is preliminary data.</text>
</comment>
<gene>
    <name evidence="2" type="ORF">LEP1GSC029_0034</name>
</gene>
<accession>A0A829CY45</accession>
<evidence type="ECO:0000313" key="3">
    <source>
        <dbReference type="Proteomes" id="UP000012329"/>
    </source>
</evidence>
<reference evidence="2 3" key="1">
    <citation type="submission" date="2013-02" db="EMBL/GenBank/DDBJ databases">
        <authorList>
            <person name="Harkins D.M."/>
            <person name="Durkin A.S."/>
            <person name="Brinkac L.M."/>
            <person name="Haft D.H."/>
            <person name="Selengut J.D."/>
            <person name="Sanka R."/>
            <person name="DePew J."/>
            <person name="Purushe J."/>
            <person name="Whelen A.C."/>
            <person name="Vinetz J.M."/>
            <person name="Sutton G.G."/>
            <person name="Nierman W.C."/>
            <person name="Fouts D.E."/>
        </authorList>
    </citation>
    <scope>NUCLEOTIDE SEQUENCE [LARGE SCALE GENOMIC DNA]</scope>
    <source>
        <strain evidence="2 3">2002000626</strain>
    </source>
</reference>
<dbReference type="GO" id="GO:0003677">
    <property type="term" value="F:DNA binding"/>
    <property type="evidence" value="ECO:0007669"/>
    <property type="project" value="InterPro"/>
</dbReference>
<dbReference type="InterPro" id="IPR041222">
    <property type="entry name" value="PriA_3primeBD"/>
</dbReference>
<feature type="non-terminal residue" evidence="2">
    <location>
        <position position="56"/>
    </location>
</feature>
<organism evidence="2 3">
    <name type="scientific">Leptospira interrogans str. 2002000626</name>
    <dbReference type="NCBI Taxonomy" id="996803"/>
    <lineage>
        <taxon>Bacteria</taxon>
        <taxon>Pseudomonadati</taxon>
        <taxon>Spirochaetota</taxon>
        <taxon>Spirochaetia</taxon>
        <taxon>Leptospirales</taxon>
        <taxon>Leptospiraceae</taxon>
        <taxon>Leptospira</taxon>
    </lineage>
</organism>
<dbReference type="AlphaFoldDB" id="A0A829CY45"/>
<name>A0A829CY45_LEPIR</name>
<evidence type="ECO:0000259" key="1">
    <source>
        <dbReference type="Pfam" id="PF17764"/>
    </source>
</evidence>
<proteinExistence type="predicted"/>
<dbReference type="Gene3D" id="3.40.1440.60">
    <property type="entry name" value="PriA, 3(prime) DNA-binding domain"/>
    <property type="match status" value="1"/>
</dbReference>
<sequence>MIYYAEVAFDLPIEEDTFTYEIPPNVQIGVRVLVKLRNREEEGIIVSIHQNEPNYK</sequence>
<protein>
    <recommendedName>
        <fullName evidence="1">Primosomal protein N' 3' DNA-binding domain-containing protein</fullName>
    </recommendedName>
</protein>
<evidence type="ECO:0000313" key="2">
    <source>
        <dbReference type="EMBL" id="EMY02997.1"/>
    </source>
</evidence>
<dbReference type="InterPro" id="IPR042115">
    <property type="entry name" value="PriA_3primeBD_sf"/>
</dbReference>
<feature type="domain" description="Primosomal protein N' 3' DNA-binding" evidence="1">
    <location>
        <begin position="6"/>
        <end position="53"/>
    </location>
</feature>